<proteinExistence type="predicted"/>
<dbReference type="InterPro" id="IPR006637">
    <property type="entry name" value="ChW"/>
</dbReference>
<name>A0A1F2PGQ0_9FIRM</name>
<dbReference type="PROSITE" id="PS50911">
    <property type="entry name" value="CHAP"/>
    <property type="match status" value="1"/>
</dbReference>
<dbReference type="Gene3D" id="2.60.40.3760">
    <property type="match status" value="1"/>
</dbReference>
<accession>A0A1F2PGQ0</accession>
<dbReference type="EMBL" id="LKEU01000030">
    <property type="protein sequence ID" value="OFV70498.1"/>
    <property type="molecule type" value="Genomic_DNA"/>
</dbReference>
<dbReference type="InterPro" id="IPR038765">
    <property type="entry name" value="Papain-like_cys_pep_sf"/>
</dbReference>
<comment type="caution">
    <text evidence="2">The sequence shown here is derived from an EMBL/GenBank/DDBJ whole genome shotgun (WGS) entry which is preliminary data.</text>
</comment>
<dbReference type="InterPro" id="IPR013688">
    <property type="entry name" value="GBS_Bsp-like"/>
</dbReference>
<dbReference type="Pfam" id="PF07538">
    <property type="entry name" value="ChW"/>
    <property type="match status" value="3"/>
</dbReference>
<dbReference type="Pfam" id="PF05257">
    <property type="entry name" value="CHAP"/>
    <property type="match status" value="1"/>
</dbReference>
<protein>
    <submittedName>
        <fullName evidence="2">Clostridial hydrophobic W</fullName>
    </submittedName>
</protein>
<dbReference type="OrthoDB" id="1776966at2"/>
<dbReference type="Pfam" id="PF08481">
    <property type="entry name" value="GBS_Bsp-like"/>
    <property type="match status" value="1"/>
</dbReference>
<gene>
    <name evidence="2" type="ORF">ACWI_19770</name>
</gene>
<dbReference type="STRING" id="52694.ACWI_19770"/>
<evidence type="ECO:0000259" key="1">
    <source>
        <dbReference type="PROSITE" id="PS50911"/>
    </source>
</evidence>
<dbReference type="InterPro" id="IPR007921">
    <property type="entry name" value="CHAP_dom"/>
</dbReference>
<dbReference type="RefSeq" id="WP_070371282.1">
    <property type="nucleotide sequence ID" value="NZ_LKEU01000030.1"/>
</dbReference>
<organism evidence="2 3">
    <name type="scientific">Acetobacterium wieringae</name>
    <dbReference type="NCBI Taxonomy" id="52694"/>
    <lineage>
        <taxon>Bacteria</taxon>
        <taxon>Bacillati</taxon>
        <taxon>Bacillota</taxon>
        <taxon>Clostridia</taxon>
        <taxon>Eubacteriales</taxon>
        <taxon>Eubacteriaceae</taxon>
        <taxon>Acetobacterium</taxon>
    </lineage>
</organism>
<dbReference type="SMART" id="SM00728">
    <property type="entry name" value="ChW"/>
    <property type="match status" value="3"/>
</dbReference>
<dbReference type="Gene3D" id="3.90.1720.10">
    <property type="entry name" value="endopeptidase domain like (from Nostoc punctiforme)"/>
    <property type="match status" value="1"/>
</dbReference>
<evidence type="ECO:0000313" key="3">
    <source>
        <dbReference type="Proteomes" id="UP000176244"/>
    </source>
</evidence>
<reference evidence="2 3" key="1">
    <citation type="submission" date="2015-09" db="EMBL/GenBank/DDBJ databases">
        <title>Genome sequence of Acetobacterium wieringae DSM 1911.</title>
        <authorList>
            <person name="Poehlein A."/>
            <person name="Bengelsdorf F.R."/>
            <person name="Schiel-Bengelsdorf B."/>
            <person name="Duerre P."/>
            <person name="Daniel R."/>
        </authorList>
    </citation>
    <scope>NUCLEOTIDE SEQUENCE [LARGE SCALE GENOMIC DNA]</scope>
    <source>
        <strain evidence="2 3">DSM 1911</strain>
    </source>
</reference>
<sequence length="476" mass="52005">MKFYRGVFICFVLMIVLGIYPVAVLAEESNNSGTVVTTIDAQPFVETREMLPGDVAADPGWPDEAYLNDGINSSSVFSPRLSAPASDNDYYFSKNIFYLAGYGMPNCTAYAWGRAYEILGSKPNLSNGNANEFWDYNLRSGAYPYGSTPKVGAILCWDGSSCGHVAVVEKIEGNKVTVSESSWSGSYFYTTTFTAGTENAVSVGGFQGYIYLGDFEPEPDRDTTPPTIANAQITDLNDEGFTITCQVSDADSGIASVLFPTWTDANGQDDLVWHRASISGNTASYRVSYNQHNNELGTYSVHIYAYDGAGNTSATALSVSAQKSITCSYQTHVQDYGWQRWKMNGQTSGTSGESKRLEAIEIQVDNKGYDLGIEYRTHIQNIGWQDWKHDGEISGTSNQGLRLEAIEVRLTGSDASRYDVYYRVHAENIGWLDWAKNGGSSGTEGYGYRLEAIEVMVVPAGSAAPGSTIRAFQSNR</sequence>
<dbReference type="SUPFAM" id="SSF54001">
    <property type="entry name" value="Cysteine proteinases"/>
    <property type="match status" value="1"/>
</dbReference>
<evidence type="ECO:0000313" key="2">
    <source>
        <dbReference type="EMBL" id="OFV70498.1"/>
    </source>
</evidence>
<feature type="domain" description="Peptidase C51" evidence="1">
    <location>
        <begin position="82"/>
        <end position="211"/>
    </location>
</feature>
<dbReference type="AlphaFoldDB" id="A0A1F2PGQ0"/>
<dbReference type="Proteomes" id="UP000176244">
    <property type="component" value="Unassembled WGS sequence"/>
</dbReference>